<protein>
    <submittedName>
        <fullName evidence="1">Erythromycin esterase family protein</fullName>
        <ecNumber evidence="1">3.1.1.-</ecNumber>
    </submittedName>
</protein>
<accession>A0ABW3FWP0</accession>
<dbReference type="EC" id="3.1.1.-" evidence="1"/>
<comment type="caution">
    <text evidence="1">The sequence shown here is derived from an EMBL/GenBank/DDBJ whole genome shotgun (WGS) entry which is preliminary data.</text>
</comment>
<dbReference type="InterPro" id="IPR052036">
    <property type="entry name" value="Hydrolase/PRTase-associated"/>
</dbReference>
<keyword evidence="1" id="KW-0378">Hydrolase</keyword>
<dbReference type="GO" id="GO:0016787">
    <property type="term" value="F:hydrolase activity"/>
    <property type="evidence" value="ECO:0007669"/>
    <property type="project" value="UniProtKB-KW"/>
</dbReference>
<dbReference type="EMBL" id="JBHTIW010000008">
    <property type="protein sequence ID" value="MFD0920787.1"/>
    <property type="molecule type" value="Genomic_DNA"/>
</dbReference>
<sequence length="308" mass="33386">MRGGPGDLDTAAGHGITYRFGERAETRAQLRWMRQWNTTGHRLAFHGMDLPGSSAAPGPAVRTCLHRLPARDGDADLAAAADLGPPPLAARRWAELPRHDRTRLTAAFTDLVRRAADHGDEIALRCARSLCALADLACGVNRRDEFMADSVRWILDREDRIVLSAHNGHLQRSPRAGQATLGGLLAEELGEEVVVIGTTYGSGPELRITPRSHRPYDWDVAVRRRRLEPTDVEAVLDASGLPVSLVDLRGAPADLLAPARGWRAQGGRVPLDDIPAAFDALIHVQRADLAHGVVDALRADVATARGDR</sequence>
<dbReference type="PANTHER" id="PTHR31299">
    <property type="entry name" value="ESTERASE, PUTATIVE (AFU_ORTHOLOGUE AFUA_1G05850)-RELATED"/>
    <property type="match status" value="1"/>
</dbReference>
<evidence type="ECO:0000313" key="1">
    <source>
        <dbReference type="EMBL" id="MFD0920787.1"/>
    </source>
</evidence>
<dbReference type="CDD" id="cd14728">
    <property type="entry name" value="Ere-like"/>
    <property type="match status" value="1"/>
</dbReference>
<keyword evidence="2" id="KW-1185">Reference proteome</keyword>
<dbReference type="SUPFAM" id="SSF159501">
    <property type="entry name" value="EreA/ChaN-like"/>
    <property type="match status" value="1"/>
</dbReference>
<dbReference type="Proteomes" id="UP001597018">
    <property type="component" value="Unassembled WGS sequence"/>
</dbReference>
<dbReference type="RefSeq" id="WP_263253951.1">
    <property type="nucleotide sequence ID" value="NZ_BAABLT010000006.1"/>
</dbReference>
<dbReference type="Gene3D" id="3.40.1660.10">
    <property type="entry name" value="EreA-like (biosynthetic domain)"/>
    <property type="match status" value="1"/>
</dbReference>
<proteinExistence type="predicted"/>
<reference evidence="2" key="1">
    <citation type="journal article" date="2019" name="Int. J. Syst. Evol. Microbiol.">
        <title>The Global Catalogue of Microorganisms (GCM) 10K type strain sequencing project: providing services to taxonomists for standard genome sequencing and annotation.</title>
        <authorList>
            <consortium name="The Broad Institute Genomics Platform"/>
            <consortium name="The Broad Institute Genome Sequencing Center for Infectious Disease"/>
            <person name="Wu L."/>
            <person name="Ma J."/>
        </authorList>
    </citation>
    <scope>NUCLEOTIDE SEQUENCE [LARGE SCALE GENOMIC DNA]</scope>
    <source>
        <strain evidence="2">CCUG 56401</strain>
    </source>
</reference>
<dbReference type="Pfam" id="PF05139">
    <property type="entry name" value="Erythro_esteras"/>
    <property type="match status" value="1"/>
</dbReference>
<evidence type="ECO:0000313" key="2">
    <source>
        <dbReference type="Proteomes" id="UP001597018"/>
    </source>
</evidence>
<dbReference type="InterPro" id="IPR007815">
    <property type="entry name" value="Emycin_Estase"/>
</dbReference>
<dbReference type="PANTHER" id="PTHR31299:SF0">
    <property type="entry name" value="ESTERASE, PUTATIVE (AFU_ORTHOLOGUE AFUA_1G05850)-RELATED"/>
    <property type="match status" value="1"/>
</dbReference>
<name>A0ABW3FWP0_9PSEU</name>
<organism evidence="1 2">
    <name type="scientific">Saccharopolyspora rosea</name>
    <dbReference type="NCBI Taxonomy" id="524884"/>
    <lineage>
        <taxon>Bacteria</taxon>
        <taxon>Bacillati</taxon>
        <taxon>Actinomycetota</taxon>
        <taxon>Actinomycetes</taxon>
        <taxon>Pseudonocardiales</taxon>
        <taxon>Pseudonocardiaceae</taxon>
        <taxon>Saccharopolyspora</taxon>
    </lineage>
</organism>
<gene>
    <name evidence="1" type="ORF">ACFQ16_13620</name>
</gene>